<keyword evidence="11" id="KW-1185">Reference proteome</keyword>
<dbReference type="InterPro" id="IPR036392">
    <property type="entry name" value="PLAT/LH2_dom_sf"/>
</dbReference>
<dbReference type="ESTHER" id="stija-a0a2g8ka54">
    <property type="family name" value="Pancreatic_lipase"/>
</dbReference>
<feature type="active site" description="Charge relay system" evidence="5">
    <location>
        <position position="283"/>
    </location>
</feature>
<dbReference type="InterPro" id="IPR029058">
    <property type="entry name" value="AB_hydrolase_fold"/>
</dbReference>
<feature type="binding site" evidence="6">
    <location>
        <position position="212"/>
    </location>
    <ligand>
        <name>Ca(2+)</name>
        <dbReference type="ChEBI" id="CHEBI:29108"/>
    </ligand>
</feature>
<dbReference type="Gene3D" id="2.60.60.20">
    <property type="entry name" value="PLAT/LH2 domain"/>
    <property type="match status" value="1"/>
</dbReference>
<dbReference type="EMBL" id="MRZV01000747">
    <property type="protein sequence ID" value="PIK44884.1"/>
    <property type="molecule type" value="Genomic_DNA"/>
</dbReference>
<comment type="subcellular location">
    <subcellularLocation>
        <location evidence="1">Secreted</location>
    </subcellularLocation>
</comment>
<organism evidence="10 11">
    <name type="scientific">Stichopus japonicus</name>
    <name type="common">Sea cucumber</name>
    <dbReference type="NCBI Taxonomy" id="307972"/>
    <lineage>
        <taxon>Eukaryota</taxon>
        <taxon>Metazoa</taxon>
        <taxon>Echinodermata</taxon>
        <taxon>Eleutherozoa</taxon>
        <taxon>Echinozoa</taxon>
        <taxon>Holothuroidea</taxon>
        <taxon>Aspidochirotacea</taxon>
        <taxon>Aspidochirotida</taxon>
        <taxon>Stichopodidae</taxon>
        <taxon>Apostichopus</taxon>
    </lineage>
</organism>
<dbReference type="FunFam" id="3.40.50.1820:FF:000033">
    <property type="entry name" value="Pancreatic triacylglycerol lipase"/>
    <property type="match status" value="1"/>
</dbReference>
<feature type="binding site" evidence="6">
    <location>
        <position position="210"/>
    </location>
    <ligand>
        <name>Ca(2+)</name>
        <dbReference type="ChEBI" id="CHEBI:29108"/>
    </ligand>
</feature>
<evidence type="ECO:0000313" key="10">
    <source>
        <dbReference type="EMBL" id="PIK44884.1"/>
    </source>
</evidence>
<evidence type="ECO:0000256" key="6">
    <source>
        <dbReference type="PIRSR" id="PIRSR000865-2"/>
    </source>
</evidence>
<keyword evidence="3" id="KW-0964">Secreted</keyword>
<dbReference type="SUPFAM" id="SSF53474">
    <property type="entry name" value="alpha/beta-Hydrolases"/>
    <property type="match status" value="1"/>
</dbReference>
<dbReference type="InterPro" id="IPR002331">
    <property type="entry name" value="Lipase_panc"/>
</dbReference>
<evidence type="ECO:0000256" key="5">
    <source>
        <dbReference type="PIRSR" id="PIRSR000865-1"/>
    </source>
</evidence>
<feature type="active site" description="Nucleophile" evidence="5">
    <location>
        <position position="173"/>
    </location>
</feature>
<dbReference type="PANTHER" id="PTHR11610">
    <property type="entry name" value="LIPASE"/>
    <property type="match status" value="1"/>
</dbReference>
<dbReference type="PRINTS" id="PR00823">
    <property type="entry name" value="PANCLIPASE"/>
</dbReference>
<dbReference type="STRING" id="307972.A0A2G8KA54"/>
<name>A0A2G8KA54_STIJA</name>
<evidence type="ECO:0000256" key="3">
    <source>
        <dbReference type="ARBA" id="ARBA00022525"/>
    </source>
</evidence>
<evidence type="ECO:0000256" key="8">
    <source>
        <dbReference type="RuleBase" id="RU004262"/>
    </source>
</evidence>
<evidence type="ECO:0000256" key="7">
    <source>
        <dbReference type="PROSITE-ProRule" id="PRU00152"/>
    </source>
</evidence>
<accession>A0A2G8KA54</accession>
<dbReference type="CDD" id="cd00707">
    <property type="entry name" value="Pancreat_lipase_like"/>
    <property type="match status" value="1"/>
</dbReference>
<dbReference type="InterPro" id="IPR001024">
    <property type="entry name" value="PLAT/LH2_dom"/>
</dbReference>
<reference evidence="10 11" key="1">
    <citation type="journal article" date="2017" name="PLoS Biol.">
        <title>The sea cucumber genome provides insights into morphological evolution and visceral regeneration.</title>
        <authorList>
            <person name="Zhang X."/>
            <person name="Sun L."/>
            <person name="Yuan J."/>
            <person name="Sun Y."/>
            <person name="Gao Y."/>
            <person name="Zhang L."/>
            <person name="Li S."/>
            <person name="Dai H."/>
            <person name="Hamel J.F."/>
            <person name="Liu C."/>
            <person name="Yu Y."/>
            <person name="Liu S."/>
            <person name="Lin W."/>
            <person name="Guo K."/>
            <person name="Jin S."/>
            <person name="Xu P."/>
            <person name="Storey K.B."/>
            <person name="Huan P."/>
            <person name="Zhang T."/>
            <person name="Zhou Y."/>
            <person name="Zhang J."/>
            <person name="Lin C."/>
            <person name="Li X."/>
            <person name="Xing L."/>
            <person name="Huo D."/>
            <person name="Sun M."/>
            <person name="Wang L."/>
            <person name="Mercier A."/>
            <person name="Li F."/>
            <person name="Yang H."/>
            <person name="Xiang J."/>
        </authorList>
    </citation>
    <scope>NUCLEOTIDE SEQUENCE [LARGE SCALE GENOMIC DNA]</scope>
    <source>
        <strain evidence="10">Shaxun</strain>
        <tissue evidence="10">Muscle</tissue>
    </source>
</reference>
<protein>
    <submittedName>
        <fullName evidence="10">Putative pancreatic triacylglycerol lipase</fullName>
    </submittedName>
</protein>
<gene>
    <name evidence="10" type="ORF">BSL78_18269</name>
</gene>
<dbReference type="PRINTS" id="PR00821">
    <property type="entry name" value="TAGLIPASE"/>
</dbReference>
<dbReference type="PIRSF" id="PIRSF000865">
    <property type="entry name" value="Lipoprotein_lipase_LIPH"/>
    <property type="match status" value="1"/>
</dbReference>
<evidence type="ECO:0000256" key="1">
    <source>
        <dbReference type="ARBA" id="ARBA00004613"/>
    </source>
</evidence>
<comment type="similarity">
    <text evidence="2 8">Belongs to the AB hydrolase superfamily. Lipase family.</text>
</comment>
<evidence type="ECO:0000256" key="4">
    <source>
        <dbReference type="ARBA" id="ARBA00023157"/>
    </source>
</evidence>
<proteinExistence type="inferred from homology"/>
<dbReference type="AlphaFoldDB" id="A0A2G8KA54"/>
<comment type="caution">
    <text evidence="10">The sequence shown here is derived from an EMBL/GenBank/DDBJ whole genome shotgun (WGS) entry which is preliminary data.</text>
</comment>
<evidence type="ECO:0000259" key="9">
    <source>
        <dbReference type="PROSITE" id="PS50095"/>
    </source>
</evidence>
<dbReference type="InterPro" id="IPR013818">
    <property type="entry name" value="Lipase"/>
</dbReference>
<comment type="caution">
    <text evidence="7">Lacks conserved residue(s) required for the propagation of feature annotation.</text>
</comment>
<dbReference type="GO" id="GO:0016042">
    <property type="term" value="P:lipid catabolic process"/>
    <property type="evidence" value="ECO:0007669"/>
    <property type="project" value="TreeGrafter"/>
</dbReference>
<keyword evidence="6" id="KW-0479">Metal-binding</keyword>
<keyword evidence="4" id="KW-1015">Disulfide bond</keyword>
<dbReference type="SUPFAM" id="SSF49723">
    <property type="entry name" value="Lipase/lipooxygenase domain (PLAT/LH2 domain)"/>
    <property type="match status" value="1"/>
</dbReference>
<feature type="binding site" evidence="6">
    <location>
        <position position="215"/>
    </location>
    <ligand>
        <name>Ca(2+)</name>
        <dbReference type="ChEBI" id="CHEBI:29108"/>
    </ligand>
</feature>
<dbReference type="Pfam" id="PF00151">
    <property type="entry name" value="Lipase"/>
    <property type="match status" value="1"/>
</dbReference>
<evidence type="ECO:0000256" key="2">
    <source>
        <dbReference type="ARBA" id="ARBA00010701"/>
    </source>
</evidence>
<dbReference type="OrthoDB" id="199913at2759"/>
<dbReference type="InterPro" id="IPR033906">
    <property type="entry name" value="Lipase_N"/>
</dbReference>
<dbReference type="GO" id="GO:0005615">
    <property type="term" value="C:extracellular space"/>
    <property type="evidence" value="ECO:0007669"/>
    <property type="project" value="TreeGrafter"/>
</dbReference>
<dbReference type="GO" id="GO:0046872">
    <property type="term" value="F:metal ion binding"/>
    <property type="evidence" value="ECO:0007669"/>
    <property type="project" value="UniProtKB-KW"/>
</dbReference>
<evidence type="ECO:0000313" key="11">
    <source>
        <dbReference type="Proteomes" id="UP000230750"/>
    </source>
</evidence>
<dbReference type="InterPro" id="IPR016272">
    <property type="entry name" value="Lipase_LIPH"/>
</dbReference>
<dbReference type="PROSITE" id="PS50095">
    <property type="entry name" value="PLAT"/>
    <property type="match status" value="1"/>
</dbReference>
<dbReference type="Proteomes" id="UP000230750">
    <property type="component" value="Unassembled WGS sequence"/>
</dbReference>
<keyword evidence="6" id="KW-0106">Calcium</keyword>
<dbReference type="GO" id="GO:0004806">
    <property type="term" value="F:triacylglycerol lipase activity"/>
    <property type="evidence" value="ECO:0007669"/>
    <property type="project" value="InterPro"/>
</dbReference>
<dbReference type="PANTHER" id="PTHR11610:SF173">
    <property type="entry name" value="LIPASE DOMAIN-CONTAINING PROTEIN-RELATED"/>
    <property type="match status" value="1"/>
</dbReference>
<feature type="domain" description="PLAT" evidence="9">
    <location>
        <begin position="366"/>
        <end position="493"/>
    </location>
</feature>
<dbReference type="InterPro" id="IPR000734">
    <property type="entry name" value="TAG_lipase"/>
</dbReference>
<dbReference type="Gene3D" id="3.40.50.1820">
    <property type="entry name" value="alpha/beta hydrolase"/>
    <property type="match status" value="1"/>
</dbReference>
<feature type="active site" description="Charge relay system" evidence="5">
    <location>
        <position position="196"/>
    </location>
</feature>
<sequence>MMQKDHSKVTNLFFVLLTANEVCYEEIGCFSNGSPFYDPPLRPISWLPESREEVGTKFLLNTRRNPSVPDMLLTSDITTITSSHFDPTRDTIVVCHGYTESGDVAWMQDMMTALLNNGDHNVIRIDWHPGAMAIYGKATANTRIVGAEVALMVNNIKTYYSITGATFHIVGHSLGSHVAGYAGERITDLGRITGMDPAGPYFEDTDLMVRLDPTDAMFVDAIHTDTDPIYTIGLGILQPVGHVDFYVNGGRQQPGCDAGLFERIIFDDGSLWDAGVQFVACNHLRSYEYFTESILSANSCPFEARYASSSYYTRNTYYDYYQSGGHFDGNGDSYMGLYADLNKPSGSTTGVTYGSTTLSAAPYCAYQHRVHIYFDDPNFFTDDAVGDLYVTLMGTNGQTSPTMVASGKFKPGTDSSYVLPWGSDLGTLTGLYFYWEFDADWYKPWEWSLFDNPDVYVTRIEVDSMETGDYVIFCGIAEKIKSNEDHRAFFPVETCDPHW</sequence>